<evidence type="ECO:0000313" key="2">
    <source>
        <dbReference type="EMBL" id="KKL60094.1"/>
    </source>
</evidence>
<name>A0A0F9DEL0_9ZZZZ</name>
<gene>
    <name evidence="2" type="ORF">LCGC14_2208750</name>
</gene>
<reference evidence="2" key="1">
    <citation type="journal article" date="2015" name="Nature">
        <title>Complex archaea that bridge the gap between prokaryotes and eukaryotes.</title>
        <authorList>
            <person name="Spang A."/>
            <person name="Saw J.H."/>
            <person name="Jorgensen S.L."/>
            <person name="Zaremba-Niedzwiedzka K."/>
            <person name="Martijn J."/>
            <person name="Lind A.E."/>
            <person name="van Eijk R."/>
            <person name="Schleper C."/>
            <person name="Guy L."/>
            <person name="Ettema T.J."/>
        </authorList>
    </citation>
    <scope>NUCLEOTIDE SEQUENCE</scope>
</reference>
<proteinExistence type="predicted"/>
<dbReference type="AlphaFoldDB" id="A0A0F9DEL0"/>
<comment type="caution">
    <text evidence="2">The sequence shown here is derived from an EMBL/GenBank/DDBJ whole genome shotgun (WGS) entry which is preliminary data.</text>
</comment>
<dbReference type="EMBL" id="LAZR01029266">
    <property type="protein sequence ID" value="KKL60094.1"/>
    <property type="molecule type" value="Genomic_DNA"/>
</dbReference>
<organism evidence="2">
    <name type="scientific">marine sediment metagenome</name>
    <dbReference type="NCBI Taxonomy" id="412755"/>
    <lineage>
        <taxon>unclassified sequences</taxon>
        <taxon>metagenomes</taxon>
        <taxon>ecological metagenomes</taxon>
    </lineage>
</organism>
<feature type="non-terminal residue" evidence="2">
    <location>
        <position position="1"/>
    </location>
</feature>
<accession>A0A0F9DEL0</accession>
<sequence length="22" mass="2258">VGLEGYAPGDTIPSNLLVEKGK</sequence>
<protein>
    <submittedName>
        <fullName evidence="2">Uncharacterized protein</fullName>
    </submittedName>
</protein>
<evidence type="ECO:0000256" key="1">
    <source>
        <dbReference type="SAM" id="MobiDB-lite"/>
    </source>
</evidence>
<feature type="region of interest" description="Disordered" evidence="1">
    <location>
        <begin position="1"/>
        <end position="22"/>
    </location>
</feature>